<evidence type="ECO:0000313" key="1">
    <source>
        <dbReference type="Proteomes" id="UP000887565"/>
    </source>
</evidence>
<evidence type="ECO:0000313" key="2">
    <source>
        <dbReference type="WBParaSite" id="nRc.2.0.1.t46046-RA"/>
    </source>
</evidence>
<dbReference type="AlphaFoldDB" id="A0A915L8H5"/>
<reference evidence="2" key="1">
    <citation type="submission" date="2022-11" db="UniProtKB">
        <authorList>
            <consortium name="WormBaseParasite"/>
        </authorList>
    </citation>
    <scope>IDENTIFICATION</scope>
</reference>
<proteinExistence type="predicted"/>
<accession>A0A915L8H5</accession>
<name>A0A915L8H5_ROMCU</name>
<sequence length="128" mass="14933">MRQLSLVGDSKARYQMPCPWFLKSRLMNSRANTYNKAWSSIELRSKPRRALIILNTGFRSTLLLCLSNNNWSKLRTGRAIFFLHPNYYGSPPSATYYYGDGLDDKRKAAKRLEPSALKLWEKNRISQR</sequence>
<dbReference type="Proteomes" id="UP000887565">
    <property type="component" value="Unplaced"/>
</dbReference>
<dbReference type="WBParaSite" id="nRc.2.0.1.t46046-RA">
    <property type="protein sequence ID" value="nRc.2.0.1.t46046-RA"/>
    <property type="gene ID" value="nRc.2.0.1.g46046"/>
</dbReference>
<organism evidence="1 2">
    <name type="scientific">Romanomermis culicivorax</name>
    <name type="common">Nematode worm</name>
    <dbReference type="NCBI Taxonomy" id="13658"/>
    <lineage>
        <taxon>Eukaryota</taxon>
        <taxon>Metazoa</taxon>
        <taxon>Ecdysozoa</taxon>
        <taxon>Nematoda</taxon>
        <taxon>Enoplea</taxon>
        <taxon>Dorylaimia</taxon>
        <taxon>Mermithida</taxon>
        <taxon>Mermithoidea</taxon>
        <taxon>Mermithidae</taxon>
        <taxon>Romanomermis</taxon>
    </lineage>
</organism>
<keyword evidence="1" id="KW-1185">Reference proteome</keyword>
<protein>
    <submittedName>
        <fullName evidence="2">Uncharacterized protein</fullName>
    </submittedName>
</protein>